<keyword evidence="1 2" id="KW-0808">Transferase</keyword>
<dbReference type="Proteomes" id="UP000305451">
    <property type="component" value="Unassembled WGS sequence"/>
</dbReference>
<dbReference type="Pfam" id="PF02515">
    <property type="entry name" value="CoA_transf_3"/>
    <property type="match status" value="1"/>
</dbReference>
<gene>
    <name evidence="2" type="ORF">E5162_01840</name>
</gene>
<dbReference type="AlphaFoldDB" id="A0A4S2HDD0"/>
<dbReference type="PANTHER" id="PTHR48207">
    <property type="entry name" value="SUCCINATE--HYDROXYMETHYLGLUTARATE COA-TRANSFERASE"/>
    <property type="match status" value="1"/>
</dbReference>
<dbReference type="EMBL" id="SRXV01000001">
    <property type="protein sequence ID" value="TGY94055.1"/>
    <property type="molecule type" value="Genomic_DNA"/>
</dbReference>
<name>A0A4S2HDD0_9PROT</name>
<keyword evidence="3" id="KW-1185">Reference proteome</keyword>
<dbReference type="GO" id="GO:0008410">
    <property type="term" value="F:CoA-transferase activity"/>
    <property type="evidence" value="ECO:0007669"/>
    <property type="project" value="TreeGrafter"/>
</dbReference>
<evidence type="ECO:0000256" key="1">
    <source>
        <dbReference type="ARBA" id="ARBA00022679"/>
    </source>
</evidence>
<protein>
    <submittedName>
        <fullName evidence="2">CoA transferase</fullName>
    </submittedName>
</protein>
<accession>A0A4S2HDD0</accession>
<sequence>MNQVASTRTVPGRRGSVTPNRTVLIFAPLPAHAIARERIRFHPDPKREPRKAAAEKGRKIMVLDGVRVIDLTTVVAGPLASLILAQQGAEVIKVEPPAGDLIRRLGYIAGDGASSTHHVLGRGKTLISLDLTDASGRGALHRLLGDADILLHNYRPGVAERLGLDPDELQARYPRLIVGEVTGFGSEMPLRDVRAYDPVIQAESGLAARPGDEDPALYPQYICDKVSGLYLCQAVTAALAARATTGKGKRVEVSMLEAATAFAWMDVHMPLTLADPVRPGPNIAKVYRPWKAKDGWFVVVMLSEKEFGGWCEAVEALDLLEDERCADMASRFLNWDTIRERCEPNVASLSVETVLARLREKGVPAGKVNTSEDMLTHPQLLNSGFLYEADGGKAGRLRLPASPARFDGERPGLNAVAGSAIGQDTRTLLQASGFDDDEIATLTGAGA</sequence>
<dbReference type="Gene3D" id="3.40.50.10540">
    <property type="entry name" value="Crotonobetainyl-coa:carnitine coa-transferase, domain 1"/>
    <property type="match status" value="1"/>
</dbReference>
<dbReference type="Gene3D" id="3.30.1540.10">
    <property type="entry name" value="formyl-coa transferase, domain 3"/>
    <property type="match status" value="1"/>
</dbReference>
<evidence type="ECO:0000313" key="3">
    <source>
        <dbReference type="Proteomes" id="UP000305451"/>
    </source>
</evidence>
<evidence type="ECO:0000313" key="2">
    <source>
        <dbReference type="EMBL" id="TGY94055.1"/>
    </source>
</evidence>
<dbReference type="InterPro" id="IPR003673">
    <property type="entry name" value="CoA-Trfase_fam_III"/>
</dbReference>
<comment type="caution">
    <text evidence="2">The sequence shown here is derived from an EMBL/GenBank/DDBJ whole genome shotgun (WGS) entry which is preliminary data.</text>
</comment>
<dbReference type="SUPFAM" id="SSF89796">
    <property type="entry name" value="CoA-transferase family III (CaiB/BaiF)"/>
    <property type="match status" value="1"/>
</dbReference>
<organism evidence="2 3">
    <name type="scientific">Marinicauda pacifica</name>
    <dbReference type="NCBI Taxonomy" id="1133559"/>
    <lineage>
        <taxon>Bacteria</taxon>
        <taxon>Pseudomonadati</taxon>
        <taxon>Pseudomonadota</taxon>
        <taxon>Alphaproteobacteria</taxon>
        <taxon>Maricaulales</taxon>
        <taxon>Maricaulaceae</taxon>
        <taxon>Marinicauda</taxon>
    </lineage>
</organism>
<reference evidence="2 3" key="1">
    <citation type="journal article" date="2013" name="Int. J. Syst. Evol. Microbiol.">
        <title>Marinicauda pacifica gen. nov., sp. nov., a prosthecate alphaproteobacterium of the family Hyphomonadaceae isolated from deep seawater.</title>
        <authorList>
            <person name="Zhang X.Y."/>
            <person name="Li G.W."/>
            <person name="Wang C.S."/>
            <person name="Zhang Y.J."/>
            <person name="Xu X.W."/>
            <person name="Li H."/>
            <person name="Liu A."/>
            <person name="Liu C."/>
            <person name="Xie B.B."/>
            <person name="Qin Q.L."/>
            <person name="Xu Z."/>
            <person name="Chen X.L."/>
            <person name="Zhou B.C."/>
            <person name="Zhang Y.Z."/>
        </authorList>
    </citation>
    <scope>NUCLEOTIDE SEQUENCE [LARGE SCALE GENOMIC DNA]</scope>
    <source>
        <strain evidence="2 3">P-1 km-3</strain>
    </source>
</reference>
<dbReference type="InterPro" id="IPR050483">
    <property type="entry name" value="CoA-transferase_III_domain"/>
</dbReference>
<dbReference type="PANTHER" id="PTHR48207:SF3">
    <property type="entry name" value="SUCCINATE--HYDROXYMETHYLGLUTARATE COA-TRANSFERASE"/>
    <property type="match status" value="1"/>
</dbReference>
<dbReference type="InterPro" id="IPR044855">
    <property type="entry name" value="CoA-Trfase_III_dom3_sf"/>
</dbReference>
<dbReference type="InterPro" id="IPR023606">
    <property type="entry name" value="CoA-Trfase_III_dom_1_sf"/>
</dbReference>
<proteinExistence type="predicted"/>